<protein>
    <recommendedName>
        <fullName evidence="1">NADPH-dependent FMN reductase-like domain-containing protein</fullName>
    </recommendedName>
</protein>
<dbReference type="Proteomes" id="UP000000564">
    <property type="component" value="Chromosome"/>
</dbReference>
<evidence type="ECO:0000259" key="1">
    <source>
        <dbReference type="Pfam" id="PF03358"/>
    </source>
</evidence>
<organism evidence="2 3">
    <name type="scientific">Streptococcus pyogenes serotype M3 (strain ATCC BAA-595 / MGAS315)</name>
    <dbReference type="NCBI Taxonomy" id="198466"/>
    <lineage>
        <taxon>Bacteria</taxon>
        <taxon>Bacillati</taxon>
        <taxon>Bacillota</taxon>
        <taxon>Bacilli</taxon>
        <taxon>Lactobacillales</taxon>
        <taxon>Streptococcaceae</taxon>
        <taxon>Streptococcus</taxon>
    </lineage>
</organism>
<dbReference type="RefSeq" id="WP_011055019.1">
    <property type="nucleotide sequence ID" value="NC_004070.1"/>
</dbReference>
<evidence type="ECO:0000313" key="3">
    <source>
        <dbReference type="Proteomes" id="UP000000564"/>
    </source>
</evidence>
<dbReference type="SUPFAM" id="SSF52218">
    <property type="entry name" value="Flavoproteins"/>
    <property type="match status" value="1"/>
</dbReference>
<dbReference type="InterPro" id="IPR005025">
    <property type="entry name" value="FMN_Rdtase-like_dom"/>
</dbReference>
<reference evidence="2 3" key="1">
    <citation type="journal article" date="2002" name="Proc. Natl. Acad. Sci. U.S.A.">
        <title>Genome sequence of a serotype M3 strain of group A Streptococcus: phage-encoded toxins, the high-virulence phenotype, and clone emergence.</title>
        <authorList>
            <person name="Beres S.B."/>
            <person name="Sylva G.L."/>
            <person name="Barbian K.D."/>
            <person name="Lei B."/>
            <person name="Hoff J.S."/>
            <person name="Mammarella N.D."/>
            <person name="Liu M.Y."/>
            <person name="Smoot J.C."/>
            <person name="Porcella S.F."/>
            <person name="Parkins L.D."/>
            <person name="Campbell D.S."/>
            <person name="Smith T.M."/>
            <person name="McCormick J.K."/>
            <person name="Leung D.Y."/>
            <person name="Schlievert P.M."/>
            <person name="Musser J.M."/>
        </authorList>
    </citation>
    <scope>NUCLEOTIDE SEQUENCE [LARGE SCALE GENOMIC DNA]</scope>
    <source>
        <strain evidence="3">ATCC BAA-595 / MGAS315</strain>
    </source>
</reference>
<dbReference type="InterPro" id="IPR050712">
    <property type="entry name" value="NAD(P)H-dep_reductase"/>
</dbReference>
<dbReference type="HOGENOM" id="CLU_055322_6_0_9"/>
<dbReference type="Gene3D" id="3.40.50.360">
    <property type="match status" value="1"/>
</dbReference>
<dbReference type="AlphaFoldDB" id="A0A0H2UWC5"/>
<dbReference type="EMBL" id="AE014074">
    <property type="protein sequence ID" value="AAM80292.1"/>
    <property type="molecule type" value="Genomic_DNA"/>
</dbReference>
<dbReference type="PANTHER" id="PTHR30543">
    <property type="entry name" value="CHROMATE REDUCTASE"/>
    <property type="match status" value="1"/>
</dbReference>
<feature type="domain" description="NADPH-dependent FMN reductase-like" evidence="1">
    <location>
        <begin position="4"/>
        <end position="142"/>
    </location>
</feature>
<name>A0A0H2UWC5_STRP3</name>
<gene>
    <name evidence="2" type="ordered locus">SpyM3_1685</name>
</gene>
<dbReference type="GO" id="GO:0016491">
    <property type="term" value="F:oxidoreductase activity"/>
    <property type="evidence" value="ECO:0007669"/>
    <property type="project" value="InterPro"/>
</dbReference>
<dbReference type="InterPro" id="IPR029039">
    <property type="entry name" value="Flavoprotein-like_sf"/>
</dbReference>
<dbReference type="GO" id="GO:0010181">
    <property type="term" value="F:FMN binding"/>
    <property type="evidence" value="ECO:0007669"/>
    <property type="project" value="TreeGrafter"/>
</dbReference>
<evidence type="ECO:0000313" key="2">
    <source>
        <dbReference type="EMBL" id="AAM80292.1"/>
    </source>
</evidence>
<dbReference type="PANTHER" id="PTHR30543:SF21">
    <property type="entry name" value="NAD(P)H-DEPENDENT FMN REDUCTASE LOT6"/>
    <property type="match status" value="1"/>
</dbReference>
<dbReference type="Pfam" id="PF03358">
    <property type="entry name" value="FMN_red"/>
    <property type="match status" value="1"/>
</dbReference>
<dbReference type="GO" id="GO:0005829">
    <property type="term" value="C:cytosol"/>
    <property type="evidence" value="ECO:0007669"/>
    <property type="project" value="TreeGrafter"/>
</dbReference>
<proteinExistence type="predicted"/>
<sequence length="180" mass="19403">MKHILFIVGSLREGSFNHQLAAQAQKALEHQAVVSYLNWKDVPVLNQDIEANVPLPVVDARQAVQSADAIWIFTPVYNFSIPGSVKNLLDWLSRALDLSDPTGPSAIGGKVVTVSSVANGGHDQVFDQFKALLPFIRTSVAGEFTKATVNPDAWGTGRLEISKETKANLLSQAEALLAAI</sequence>
<dbReference type="KEGG" id="spg:SpyM3_1685"/>
<accession>A0A0H2UWC5</accession>